<name>A0A8T1RV51_CHESE</name>
<dbReference type="OrthoDB" id="757982at2759"/>
<comment type="caution">
    <text evidence="3">The sequence shown here is derived from an EMBL/GenBank/DDBJ whole genome shotgun (WGS) entry which is preliminary data.</text>
</comment>
<feature type="region of interest" description="Disordered" evidence="2">
    <location>
        <begin position="63"/>
        <end position="97"/>
    </location>
</feature>
<gene>
    <name evidence="3" type="ORF">G0U57_017810</name>
</gene>
<feature type="compositionally biased region" description="Basic and acidic residues" evidence="2">
    <location>
        <begin position="63"/>
        <end position="82"/>
    </location>
</feature>
<dbReference type="EMBL" id="JAHGAV010006224">
    <property type="protein sequence ID" value="KAG6920511.1"/>
    <property type="molecule type" value="Genomic_DNA"/>
</dbReference>
<organism evidence="3 4">
    <name type="scientific">Chelydra serpentina</name>
    <name type="common">Snapping turtle</name>
    <name type="synonym">Testudo serpentina</name>
    <dbReference type="NCBI Taxonomy" id="8475"/>
    <lineage>
        <taxon>Eukaryota</taxon>
        <taxon>Metazoa</taxon>
        <taxon>Chordata</taxon>
        <taxon>Craniata</taxon>
        <taxon>Vertebrata</taxon>
        <taxon>Euteleostomi</taxon>
        <taxon>Archelosauria</taxon>
        <taxon>Testudinata</taxon>
        <taxon>Testudines</taxon>
        <taxon>Cryptodira</taxon>
        <taxon>Durocryptodira</taxon>
        <taxon>Americhelydia</taxon>
        <taxon>Chelydroidea</taxon>
        <taxon>Chelydridae</taxon>
        <taxon>Chelydra</taxon>
    </lineage>
</organism>
<dbReference type="Proteomes" id="UP000765507">
    <property type="component" value="Unassembled WGS sequence"/>
</dbReference>
<evidence type="ECO:0000256" key="1">
    <source>
        <dbReference type="SAM" id="Coils"/>
    </source>
</evidence>
<proteinExistence type="predicted"/>
<sequence length="271" mass="31048">MPALISESQAADKSVCVNTCGNVEEVDKRPFVAVVGISKAAVDGEAPIQLIPFGWEERLDKAKVEEEARSHNDPPPDGDKGGGDLQVPKTTNQRDMVEQEELRRTVENFSMELKRVSAERDLLQGKVEELEQEKCHLETDFLKSQQELATLRAQETEGLYWSKKHMGYRQAELQELKAQLERTIEEKTELKERLKETEMHLEVLREAHVSCRSPERGDLKSTMEKLKNLRRNVSQLLSLVLPHLELQDVNYESDQIDEILQTVLETNRMSE</sequence>
<reference evidence="3 4" key="1">
    <citation type="journal article" date="2020" name="G3 (Bethesda)">
        <title>Draft Genome of the Common Snapping Turtle, Chelydra serpentina, a Model for Phenotypic Plasticity in Reptiles.</title>
        <authorList>
            <person name="Das D."/>
            <person name="Singh S.K."/>
            <person name="Bierstedt J."/>
            <person name="Erickson A."/>
            <person name="Galli G.L.J."/>
            <person name="Crossley D.A. 2nd"/>
            <person name="Rhen T."/>
        </authorList>
    </citation>
    <scope>NUCLEOTIDE SEQUENCE [LARGE SCALE GENOMIC DNA]</scope>
    <source>
        <strain evidence="3">KW</strain>
    </source>
</reference>
<keyword evidence="1" id="KW-0175">Coiled coil</keyword>
<feature type="coiled-coil region" evidence="1">
    <location>
        <begin position="99"/>
        <end position="133"/>
    </location>
</feature>
<evidence type="ECO:0000313" key="4">
    <source>
        <dbReference type="Proteomes" id="UP000765507"/>
    </source>
</evidence>
<keyword evidence="4" id="KW-1185">Reference proteome</keyword>
<protein>
    <submittedName>
        <fullName evidence="3">Microrchidia 4</fullName>
    </submittedName>
</protein>
<accession>A0A8T1RV51</accession>
<dbReference type="AlphaFoldDB" id="A0A8T1RV51"/>
<evidence type="ECO:0000256" key="2">
    <source>
        <dbReference type="SAM" id="MobiDB-lite"/>
    </source>
</evidence>
<feature type="coiled-coil region" evidence="1">
    <location>
        <begin position="170"/>
        <end position="239"/>
    </location>
</feature>
<evidence type="ECO:0000313" key="3">
    <source>
        <dbReference type="EMBL" id="KAG6920511.1"/>
    </source>
</evidence>